<dbReference type="Pfam" id="PF11781">
    <property type="entry name" value="Zn_ribbon_RRN7"/>
    <property type="match status" value="1"/>
</dbReference>
<dbReference type="InterPro" id="IPR048538">
    <property type="entry name" value="Rrn7_cyclin_C"/>
</dbReference>
<dbReference type="Pfam" id="PF20644">
    <property type="entry name" value="Rrn7_cyclin_N"/>
    <property type="match status" value="1"/>
</dbReference>
<evidence type="ECO:0000256" key="1">
    <source>
        <dbReference type="ARBA" id="ARBA00004604"/>
    </source>
</evidence>
<feature type="compositionally biased region" description="Basic residues" evidence="10">
    <location>
        <begin position="492"/>
        <end position="511"/>
    </location>
</feature>
<feature type="region of interest" description="Disordered" evidence="10">
    <location>
        <begin position="167"/>
        <end position="191"/>
    </location>
</feature>
<protein>
    <submittedName>
        <fullName evidence="14">Uncharacterized protein</fullName>
    </submittedName>
</protein>
<dbReference type="PANTHER" id="PTHR31576">
    <property type="entry name" value="TATA BOX-BINDING PROTEIN-ASSOCIATED FACTOR RNA POLYMERASE I SUBUNIT B"/>
    <property type="match status" value="1"/>
</dbReference>
<evidence type="ECO:0000259" key="12">
    <source>
        <dbReference type="Pfam" id="PF20644"/>
    </source>
</evidence>
<reference evidence="14 15" key="1">
    <citation type="journal article" date="2018" name="Nat. Ecol. Evol.">
        <title>Pezizomycetes genomes reveal the molecular basis of ectomycorrhizal truffle lifestyle.</title>
        <authorList>
            <person name="Murat C."/>
            <person name="Payen T."/>
            <person name="Noel B."/>
            <person name="Kuo A."/>
            <person name="Morin E."/>
            <person name="Chen J."/>
            <person name="Kohler A."/>
            <person name="Krizsan K."/>
            <person name="Balestrini R."/>
            <person name="Da Silva C."/>
            <person name="Montanini B."/>
            <person name="Hainaut M."/>
            <person name="Levati E."/>
            <person name="Barry K.W."/>
            <person name="Belfiori B."/>
            <person name="Cichocki N."/>
            <person name="Clum A."/>
            <person name="Dockter R.B."/>
            <person name="Fauchery L."/>
            <person name="Guy J."/>
            <person name="Iotti M."/>
            <person name="Le Tacon F."/>
            <person name="Lindquist E.A."/>
            <person name="Lipzen A."/>
            <person name="Malagnac F."/>
            <person name="Mello A."/>
            <person name="Molinier V."/>
            <person name="Miyauchi S."/>
            <person name="Poulain J."/>
            <person name="Riccioni C."/>
            <person name="Rubini A."/>
            <person name="Sitrit Y."/>
            <person name="Splivallo R."/>
            <person name="Traeger S."/>
            <person name="Wang M."/>
            <person name="Zifcakova L."/>
            <person name="Wipf D."/>
            <person name="Zambonelli A."/>
            <person name="Paolocci F."/>
            <person name="Nowrousian M."/>
            <person name="Ottonello S."/>
            <person name="Baldrian P."/>
            <person name="Spatafora J.W."/>
            <person name="Henrissat B."/>
            <person name="Nagy L.G."/>
            <person name="Aury J.M."/>
            <person name="Wincker P."/>
            <person name="Grigoriev I.V."/>
            <person name="Bonfante P."/>
            <person name="Martin F.M."/>
        </authorList>
    </citation>
    <scope>NUCLEOTIDE SEQUENCE [LARGE SCALE GENOMIC DNA]</scope>
    <source>
        <strain evidence="14 15">RN42</strain>
    </source>
</reference>
<dbReference type="GO" id="GO:0042790">
    <property type="term" value="P:nucleolar large rRNA transcription by RNA polymerase I"/>
    <property type="evidence" value="ECO:0007669"/>
    <property type="project" value="TreeGrafter"/>
</dbReference>
<dbReference type="GO" id="GO:0070860">
    <property type="term" value="C:RNA polymerase I core factor complex"/>
    <property type="evidence" value="ECO:0007669"/>
    <property type="project" value="InterPro"/>
</dbReference>
<evidence type="ECO:0000259" key="11">
    <source>
        <dbReference type="Pfam" id="PF11781"/>
    </source>
</evidence>
<evidence type="ECO:0000259" key="13">
    <source>
        <dbReference type="Pfam" id="PF20645"/>
    </source>
</evidence>
<keyword evidence="3" id="KW-0479">Metal-binding</keyword>
<dbReference type="PANTHER" id="PTHR31576:SF2">
    <property type="entry name" value="TATA BOX-BINDING PROTEIN-ASSOCIATED FACTOR RNA POLYMERASE I SUBUNIT B"/>
    <property type="match status" value="1"/>
</dbReference>
<dbReference type="InterPro" id="IPR021752">
    <property type="entry name" value="TF_Rrn7_Zf"/>
</dbReference>
<dbReference type="AlphaFoldDB" id="A0A3N4I2R7"/>
<dbReference type="GO" id="GO:0008270">
    <property type="term" value="F:zinc ion binding"/>
    <property type="evidence" value="ECO:0007669"/>
    <property type="project" value="UniProtKB-KW"/>
</dbReference>
<gene>
    <name evidence="14" type="ORF">BJ508DRAFT_151464</name>
</gene>
<comment type="similarity">
    <text evidence="2">Belongs to the RRN7/TAF1B family.</text>
</comment>
<comment type="subcellular location">
    <subcellularLocation>
        <location evidence="1">Nucleus</location>
        <location evidence="1">Nucleolus</location>
    </subcellularLocation>
</comment>
<dbReference type="OrthoDB" id="428577at2759"/>
<evidence type="ECO:0000256" key="8">
    <source>
        <dbReference type="ARBA" id="ARBA00023163"/>
    </source>
</evidence>
<dbReference type="Pfam" id="PF20645">
    <property type="entry name" value="Rrn7_cyclin_C"/>
    <property type="match status" value="1"/>
</dbReference>
<accession>A0A3N4I2R7</accession>
<evidence type="ECO:0000256" key="10">
    <source>
        <dbReference type="SAM" id="MobiDB-lite"/>
    </source>
</evidence>
<evidence type="ECO:0000256" key="4">
    <source>
        <dbReference type="ARBA" id="ARBA00022771"/>
    </source>
</evidence>
<feature type="region of interest" description="Disordered" evidence="10">
    <location>
        <begin position="652"/>
        <end position="693"/>
    </location>
</feature>
<evidence type="ECO:0000256" key="5">
    <source>
        <dbReference type="ARBA" id="ARBA00022833"/>
    </source>
</evidence>
<feature type="compositionally biased region" description="Basic and acidic residues" evidence="10">
    <location>
        <begin position="652"/>
        <end position="669"/>
    </location>
</feature>
<dbReference type="STRING" id="1160509.A0A3N4I2R7"/>
<evidence type="ECO:0000313" key="15">
    <source>
        <dbReference type="Proteomes" id="UP000275078"/>
    </source>
</evidence>
<dbReference type="GO" id="GO:0001164">
    <property type="term" value="F:RNA polymerase I core promoter sequence-specific DNA binding"/>
    <property type="evidence" value="ECO:0007669"/>
    <property type="project" value="InterPro"/>
</dbReference>
<keyword evidence="7" id="KW-0238">DNA-binding</keyword>
<proteinExistence type="inferred from homology"/>
<keyword evidence="15" id="KW-1185">Reference proteome</keyword>
<evidence type="ECO:0000256" key="6">
    <source>
        <dbReference type="ARBA" id="ARBA00023015"/>
    </source>
</evidence>
<keyword evidence="9" id="KW-0539">Nucleus</keyword>
<organism evidence="14 15">
    <name type="scientific">Ascobolus immersus RN42</name>
    <dbReference type="NCBI Taxonomy" id="1160509"/>
    <lineage>
        <taxon>Eukaryota</taxon>
        <taxon>Fungi</taxon>
        <taxon>Dikarya</taxon>
        <taxon>Ascomycota</taxon>
        <taxon>Pezizomycotina</taxon>
        <taxon>Pezizomycetes</taxon>
        <taxon>Pezizales</taxon>
        <taxon>Ascobolaceae</taxon>
        <taxon>Ascobolus</taxon>
    </lineage>
</organism>
<keyword evidence="4" id="KW-0863">Zinc-finger</keyword>
<dbReference type="EMBL" id="ML119705">
    <property type="protein sequence ID" value="RPA78958.1"/>
    <property type="molecule type" value="Genomic_DNA"/>
</dbReference>
<keyword evidence="5" id="KW-0862">Zinc</keyword>
<dbReference type="InterPro" id="IPR048540">
    <property type="entry name" value="Rrn7_cyclin_N"/>
</dbReference>
<feature type="domain" description="Rrn7/TAF1B C-terminal cyclin" evidence="13">
    <location>
        <begin position="274"/>
        <end position="443"/>
    </location>
</feature>
<dbReference type="Proteomes" id="UP000275078">
    <property type="component" value="Unassembled WGS sequence"/>
</dbReference>
<evidence type="ECO:0000256" key="9">
    <source>
        <dbReference type="ARBA" id="ARBA00023242"/>
    </source>
</evidence>
<name>A0A3N4I2R7_ASCIM</name>
<keyword evidence="8" id="KW-0804">Transcription</keyword>
<evidence type="ECO:0000256" key="2">
    <source>
        <dbReference type="ARBA" id="ARBA00006899"/>
    </source>
</evidence>
<feature type="domain" description="RRN7-type" evidence="11">
    <location>
        <begin position="13"/>
        <end position="41"/>
    </location>
</feature>
<evidence type="ECO:0000256" key="3">
    <source>
        <dbReference type="ARBA" id="ARBA00022723"/>
    </source>
</evidence>
<keyword evidence="6" id="KW-0805">Transcription regulation</keyword>
<evidence type="ECO:0000256" key="7">
    <source>
        <dbReference type="ARBA" id="ARBA00023125"/>
    </source>
</evidence>
<feature type="region of interest" description="Disordered" evidence="10">
    <location>
        <begin position="462"/>
        <end position="532"/>
    </location>
</feature>
<sequence length="693" mass="79929">MRGDIDYIKKKHVCGVDNCKTRLFYVENGQWFCKYGHIREGEVELDMDDDFGIQLLKKVKRTVETVEKKKNAWTGRKGYNLFLCCYQGILREQVRWLIEKQGLPAELEEIVRDLWNLRLRGILEKQNIEITAEGMAATQEGYSSEIDSSGYSTAYSSQLSEYESELSQTEGDYTNFSQKRPEKVEKERKRRKPANLELVEKNKKRFYKPPLLLEAIAICHLATLCLGEYIPLGDFKRWMESEELIYFRAMNHVPVELKTHLHGTYHMYLGPRKLPFPSELHRQVQELSITLHTAYRIEFPALNVDAALTRYGAELGFQPEILEAARTMIRNLDLPTKWPMQVKNKQLVSCWPEIAMMSALLVCAKIAFGLDGIYRTPHERDEIAANLPDLKIWKQFLTEYLDKRGAMTKDGDVIQYLRVTDDDILTMKPSELDGYMDWYEKNWGDTFGAQELPEQLLELFPRDRDSYNPPSQPPSPIIKPVEIPEETEKARKNPSVKKNKVSPRKQLKRAPSKIAVVQPRTPSPPPEADEETKNIIENAAYKDDIRLPEQKVTELAQTAVTLRSAFSDRRHVPPEPAPQGPQFFNGQPIKDKTRPGQNYTRFHHDSDLPKLWRLLVAVAADIIDVTEEDLRKGITSVEAKCVEWARRLKLVKKDREARPSAPEPVREETQEREESDIDDEGGRSAEGDPDETD</sequence>
<feature type="region of interest" description="Disordered" evidence="10">
    <location>
        <begin position="565"/>
        <end position="603"/>
    </location>
</feature>
<feature type="compositionally biased region" description="Polar residues" evidence="10">
    <location>
        <begin position="169"/>
        <end position="178"/>
    </location>
</feature>
<dbReference type="InterPro" id="IPR033599">
    <property type="entry name" value="TAF1B/Rrn7"/>
</dbReference>
<feature type="compositionally biased region" description="Acidic residues" evidence="10">
    <location>
        <begin position="670"/>
        <end position="679"/>
    </location>
</feature>
<feature type="domain" description="Rrn7/TAF1B N-terminal cyclin" evidence="12">
    <location>
        <begin position="86"/>
        <end position="254"/>
    </location>
</feature>
<evidence type="ECO:0000313" key="14">
    <source>
        <dbReference type="EMBL" id="RPA78958.1"/>
    </source>
</evidence>